<sequence length="146" mass="16254">MFSKDQTAGRAVCLEDYGRVKKGAIVPASNELYADVEDWLAEGNTLAEFDGYPEIPMTPEQLQDWRESAVVSRRQGKQQLLADGLLSSVQPTIDAISDDTQRGMVQIFWDDATEFERSSPELNQLGADLGLAAEQIDELFRNASQR</sequence>
<reference evidence="2" key="1">
    <citation type="submission" date="2016-10" db="EMBL/GenBank/DDBJ databases">
        <authorList>
            <person name="Varghese N."/>
            <person name="Submissions S."/>
        </authorList>
    </citation>
    <scope>NUCLEOTIDE SEQUENCE [LARGE SCALE GENOMIC DNA]</scope>
    <source>
        <strain evidence="2">CGMCC 1.6495</strain>
    </source>
</reference>
<proteinExistence type="predicted"/>
<dbReference type="AlphaFoldDB" id="A0A1H9UTT8"/>
<evidence type="ECO:0000313" key="1">
    <source>
        <dbReference type="EMBL" id="SES12816.1"/>
    </source>
</evidence>
<gene>
    <name evidence="1" type="ORF">SAMN04487958_107217</name>
</gene>
<dbReference type="EMBL" id="FOGS01000007">
    <property type="protein sequence ID" value="SES12816.1"/>
    <property type="molecule type" value="Genomic_DNA"/>
</dbReference>
<dbReference type="RefSeq" id="WP_092828194.1">
    <property type="nucleotide sequence ID" value="NZ_FOGS01000007.1"/>
</dbReference>
<evidence type="ECO:0000313" key="2">
    <source>
        <dbReference type="Proteomes" id="UP000198505"/>
    </source>
</evidence>
<organism evidence="1 2">
    <name type="scientific">Vreelandella subterranea</name>
    <dbReference type="NCBI Taxonomy" id="416874"/>
    <lineage>
        <taxon>Bacteria</taxon>
        <taxon>Pseudomonadati</taxon>
        <taxon>Pseudomonadota</taxon>
        <taxon>Gammaproteobacteria</taxon>
        <taxon>Oceanospirillales</taxon>
        <taxon>Halomonadaceae</taxon>
        <taxon>Vreelandella</taxon>
    </lineage>
</organism>
<keyword evidence="2" id="KW-1185">Reference proteome</keyword>
<dbReference type="Proteomes" id="UP000198505">
    <property type="component" value="Unassembled WGS sequence"/>
</dbReference>
<protein>
    <submittedName>
        <fullName evidence="1">Uncharacterized protein</fullName>
    </submittedName>
</protein>
<name>A0A1H9UTT8_9GAMM</name>
<accession>A0A1H9UTT8</accession>